<reference evidence="8 9" key="1">
    <citation type="journal article" date="2016" name="Nat. Commun.">
        <title>Thousands of microbial genomes shed light on interconnected biogeochemical processes in an aquifer system.</title>
        <authorList>
            <person name="Anantharaman K."/>
            <person name="Brown C.T."/>
            <person name="Hug L.A."/>
            <person name="Sharon I."/>
            <person name="Castelle C.J."/>
            <person name="Probst A.J."/>
            <person name="Thomas B.C."/>
            <person name="Singh A."/>
            <person name="Wilkins M.J."/>
            <person name="Karaoz U."/>
            <person name="Brodie E.L."/>
            <person name="Williams K.H."/>
            <person name="Hubbard S.S."/>
            <person name="Banfield J.F."/>
        </authorList>
    </citation>
    <scope>NUCLEOTIDE SEQUENCE [LARGE SCALE GENOMIC DNA]</scope>
</reference>
<evidence type="ECO:0000256" key="3">
    <source>
        <dbReference type="ARBA" id="ARBA00022845"/>
    </source>
</evidence>
<dbReference type="InterPro" id="IPR016095">
    <property type="entry name" value="Ribosomal_uL1_3-a/b-sand"/>
</dbReference>
<proteinExistence type="inferred from homology"/>
<dbReference type="GO" id="GO:0006412">
    <property type="term" value="P:translation"/>
    <property type="evidence" value="ECO:0007669"/>
    <property type="project" value="InterPro"/>
</dbReference>
<dbReference type="GO" id="GO:0003723">
    <property type="term" value="F:RNA binding"/>
    <property type="evidence" value="ECO:0007669"/>
    <property type="project" value="InterPro"/>
</dbReference>
<dbReference type="Proteomes" id="UP000179013">
    <property type="component" value="Unassembled WGS sequence"/>
</dbReference>
<gene>
    <name evidence="8" type="ORF">A2V80_00205</name>
</gene>
<dbReference type="GO" id="GO:0015934">
    <property type="term" value="C:large ribosomal subunit"/>
    <property type="evidence" value="ECO:0007669"/>
    <property type="project" value="InterPro"/>
</dbReference>
<dbReference type="GO" id="GO:0006417">
    <property type="term" value="P:regulation of translation"/>
    <property type="evidence" value="ECO:0007669"/>
    <property type="project" value="UniProtKB-KW"/>
</dbReference>
<dbReference type="InterPro" id="IPR002143">
    <property type="entry name" value="Ribosomal_uL1"/>
</dbReference>
<evidence type="ECO:0000313" key="9">
    <source>
        <dbReference type="Proteomes" id="UP000179013"/>
    </source>
</evidence>
<name>A0A1F7XFZ4_9BACT</name>
<sequence length="207" mass="22371">MKIRGKKYKVSRAKVDANKLYKLSDAVNLVKETSYTSFDGSVELHLTVKKEGLSVNVELPFPGGKKKVVEVASDKTIDKLKLGKIDFDVLLATPDMMPKLIPFAKLLGPKGLMPNPKTGTVIKDKSEAADKKSAKSVLIRTEKGFPIIHTTVGKVSQKDVELSKNIVAIIDALGKNMIIKGVISGTMGPSIKLEVSQLNADSQAKAQ</sequence>
<dbReference type="Gene3D" id="6.10.20.140">
    <property type="entry name" value="50S ribosomal protein L1, Chain A, Domain 1"/>
    <property type="match status" value="1"/>
</dbReference>
<dbReference type="PIRSF" id="PIRSF002155">
    <property type="entry name" value="Ribosomal_L1"/>
    <property type="match status" value="1"/>
</dbReference>
<comment type="caution">
    <text evidence="8">The sequence shown here is derived from an EMBL/GenBank/DDBJ whole genome shotgun (WGS) entry which is preliminary data.</text>
</comment>
<accession>A0A1F7XFZ4</accession>
<protein>
    <recommendedName>
        <fullName evidence="6">Large ribosomal subunit protein uL1</fullName>
    </recommendedName>
    <alternativeName>
        <fullName evidence="7">50S ribosomal protein L1</fullName>
    </alternativeName>
</protein>
<keyword evidence="3" id="KW-0810">Translation regulation</keyword>
<keyword evidence="2" id="KW-0678">Repressor</keyword>
<dbReference type="CDD" id="cd00403">
    <property type="entry name" value="Ribosomal_L1"/>
    <property type="match status" value="1"/>
</dbReference>
<dbReference type="SUPFAM" id="SSF56808">
    <property type="entry name" value="Ribosomal protein L1"/>
    <property type="match status" value="1"/>
</dbReference>
<keyword evidence="5" id="KW-0687">Ribonucleoprotein</keyword>
<dbReference type="PANTHER" id="PTHR36427:SF3">
    <property type="entry name" value="LARGE RIBOSOMAL SUBUNIT PROTEIN UL1M"/>
    <property type="match status" value="1"/>
</dbReference>
<evidence type="ECO:0000256" key="6">
    <source>
        <dbReference type="ARBA" id="ARBA00035241"/>
    </source>
</evidence>
<dbReference type="Gene3D" id="3.30.190.20">
    <property type="match status" value="1"/>
</dbReference>
<keyword evidence="4" id="KW-0689">Ribosomal protein</keyword>
<dbReference type="InterPro" id="IPR023674">
    <property type="entry name" value="Ribosomal_uL1-like"/>
</dbReference>
<evidence type="ECO:0000256" key="7">
    <source>
        <dbReference type="ARBA" id="ARBA00035452"/>
    </source>
</evidence>
<organism evidence="8 9">
    <name type="scientific">Candidatus Woesebacteria bacterium RBG_16_39_8b</name>
    <dbReference type="NCBI Taxonomy" id="1802482"/>
    <lineage>
        <taxon>Bacteria</taxon>
        <taxon>Candidatus Woeseibacteriota</taxon>
    </lineage>
</organism>
<dbReference type="InterPro" id="IPR028364">
    <property type="entry name" value="Ribosomal_uL1/biogenesis"/>
</dbReference>
<dbReference type="GO" id="GO:0003735">
    <property type="term" value="F:structural constituent of ribosome"/>
    <property type="evidence" value="ECO:0007669"/>
    <property type="project" value="InterPro"/>
</dbReference>
<evidence type="ECO:0000256" key="2">
    <source>
        <dbReference type="ARBA" id="ARBA00022491"/>
    </source>
</evidence>
<comment type="similarity">
    <text evidence="1">Belongs to the universal ribosomal protein uL1 family.</text>
</comment>
<evidence type="ECO:0000256" key="5">
    <source>
        <dbReference type="ARBA" id="ARBA00023274"/>
    </source>
</evidence>
<dbReference type="Gene3D" id="3.40.50.790">
    <property type="match status" value="1"/>
</dbReference>
<evidence type="ECO:0000256" key="1">
    <source>
        <dbReference type="ARBA" id="ARBA00010531"/>
    </source>
</evidence>
<dbReference type="EMBL" id="MGFU01000008">
    <property type="protein sequence ID" value="OGM13927.1"/>
    <property type="molecule type" value="Genomic_DNA"/>
</dbReference>
<dbReference type="Pfam" id="PF00687">
    <property type="entry name" value="Ribosomal_L1"/>
    <property type="match status" value="1"/>
</dbReference>
<dbReference type="AlphaFoldDB" id="A0A1F7XFZ4"/>
<evidence type="ECO:0000256" key="4">
    <source>
        <dbReference type="ARBA" id="ARBA00022980"/>
    </source>
</evidence>
<evidence type="ECO:0000313" key="8">
    <source>
        <dbReference type="EMBL" id="OGM13927.1"/>
    </source>
</evidence>
<dbReference type="PANTHER" id="PTHR36427">
    <property type="entry name" value="54S RIBOSOMAL PROTEIN L1, MITOCHONDRIAL"/>
    <property type="match status" value="1"/>
</dbReference>